<dbReference type="Proteomes" id="UP001212841">
    <property type="component" value="Unassembled WGS sequence"/>
</dbReference>
<comment type="caution">
    <text evidence="2">The sequence shown here is derived from an EMBL/GenBank/DDBJ whole genome shotgun (WGS) entry which is preliminary data.</text>
</comment>
<organism evidence="2 3">
    <name type="scientific">Rhizophlyctis rosea</name>
    <dbReference type="NCBI Taxonomy" id="64517"/>
    <lineage>
        <taxon>Eukaryota</taxon>
        <taxon>Fungi</taxon>
        <taxon>Fungi incertae sedis</taxon>
        <taxon>Chytridiomycota</taxon>
        <taxon>Chytridiomycota incertae sedis</taxon>
        <taxon>Chytridiomycetes</taxon>
        <taxon>Rhizophlyctidales</taxon>
        <taxon>Rhizophlyctidaceae</taxon>
        <taxon>Rhizophlyctis</taxon>
    </lineage>
</organism>
<sequence length="285" mass="27665">MSSQGNKNLRASTGHAQAAASHTQAAVSQAAQAATAAATGAAQKTKETAQAAAIGTFDTVHDVKGSFQQGAHTSAEGHSHGENATIAEKTACLACKAAAAAGSVTNQGIAAAQQATDAAKGTAVEAGQIASDTAGAAVEGAKKANAEKSKEYEHSFQHGKARGEQNVAFVADKVSGAVGMVTDAVGGAVGTVVGTTVNTAKNVLSFGVSTASSAASATASAADAAAVKSASTAREGVSGGAVGWMAGAGGEDVSVTAVPLQAQPVERETITKEKPVGQAVPVKKV</sequence>
<reference evidence="2" key="1">
    <citation type="submission" date="2020-05" db="EMBL/GenBank/DDBJ databases">
        <title>Phylogenomic resolution of chytrid fungi.</title>
        <authorList>
            <person name="Stajich J.E."/>
            <person name="Amses K."/>
            <person name="Simmons R."/>
            <person name="Seto K."/>
            <person name="Myers J."/>
            <person name="Bonds A."/>
            <person name="Quandt C.A."/>
            <person name="Barry K."/>
            <person name="Liu P."/>
            <person name="Grigoriev I."/>
            <person name="Longcore J.E."/>
            <person name="James T.Y."/>
        </authorList>
    </citation>
    <scope>NUCLEOTIDE SEQUENCE</scope>
    <source>
        <strain evidence="2">JEL0318</strain>
    </source>
</reference>
<feature type="compositionally biased region" description="Polar residues" evidence="1">
    <location>
        <begin position="1"/>
        <end position="10"/>
    </location>
</feature>
<evidence type="ECO:0000313" key="3">
    <source>
        <dbReference type="Proteomes" id="UP001212841"/>
    </source>
</evidence>
<dbReference type="AlphaFoldDB" id="A0AAD5X298"/>
<proteinExistence type="predicted"/>
<keyword evidence="3" id="KW-1185">Reference proteome</keyword>
<accession>A0AAD5X298</accession>
<protein>
    <submittedName>
        <fullName evidence="2">Uncharacterized protein</fullName>
    </submittedName>
</protein>
<evidence type="ECO:0000256" key="1">
    <source>
        <dbReference type="SAM" id="MobiDB-lite"/>
    </source>
</evidence>
<gene>
    <name evidence="2" type="ORF">HK097_000104</name>
</gene>
<feature type="compositionally biased region" description="Low complexity" evidence="1">
    <location>
        <begin position="11"/>
        <end position="23"/>
    </location>
</feature>
<name>A0AAD5X298_9FUNG</name>
<evidence type="ECO:0000313" key="2">
    <source>
        <dbReference type="EMBL" id="KAJ3047240.1"/>
    </source>
</evidence>
<dbReference type="EMBL" id="JADGJD010001001">
    <property type="protein sequence ID" value="KAJ3047240.1"/>
    <property type="molecule type" value="Genomic_DNA"/>
</dbReference>
<feature type="region of interest" description="Disordered" evidence="1">
    <location>
        <begin position="1"/>
        <end position="23"/>
    </location>
</feature>